<dbReference type="OrthoDB" id="1577640at2759"/>
<dbReference type="EMBL" id="KZ805377">
    <property type="protein sequence ID" value="PVI00231.1"/>
    <property type="molecule type" value="Genomic_DNA"/>
</dbReference>
<keyword evidence="3" id="KW-1185">Reference proteome</keyword>
<dbReference type="GO" id="GO:0009116">
    <property type="term" value="P:nucleoside metabolic process"/>
    <property type="evidence" value="ECO:0007669"/>
    <property type="project" value="InterPro"/>
</dbReference>
<dbReference type="InterPro" id="IPR035994">
    <property type="entry name" value="Nucleoside_phosphorylase_sf"/>
</dbReference>
<dbReference type="PANTHER" id="PTHR46082">
    <property type="entry name" value="ATP/GTP-BINDING PROTEIN-RELATED"/>
    <property type="match status" value="1"/>
</dbReference>
<evidence type="ECO:0000313" key="2">
    <source>
        <dbReference type="EMBL" id="PVI00231.1"/>
    </source>
</evidence>
<dbReference type="Pfam" id="PF01048">
    <property type="entry name" value="PNP_UDP_1"/>
    <property type="match status" value="1"/>
</dbReference>
<dbReference type="GO" id="GO:0003824">
    <property type="term" value="F:catalytic activity"/>
    <property type="evidence" value="ECO:0007669"/>
    <property type="project" value="InterPro"/>
</dbReference>
<accession>A0A2V1DQ45</accession>
<feature type="domain" description="Nucleoside phosphorylase" evidence="1">
    <location>
        <begin position="13"/>
        <end position="303"/>
    </location>
</feature>
<evidence type="ECO:0000259" key="1">
    <source>
        <dbReference type="Pfam" id="PF01048"/>
    </source>
</evidence>
<dbReference type="InterPro" id="IPR053137">
    <property type="entry name" value="NLR-like"/>
</dbReference>
<protein>
    <submittedName>
        <fullName evidence="2">Purine and uridine phosphorylase</fullName>
    </submittedName>
</protein>
<dbReference type="PANTHER" id="PTHR46082:SF11">
    <property type="entry name" value="AAA+ ATPASE DOMAIN-CONTAINING PROTEIN-RELATED"/>
    <property type="match status" value="1"/>
</dbReference>
<name>A0A2V1DQ45_9PLEO</name>
<dbReference type="STRING" id="97972.A0A2V1DQ45"/>
<sequence length="326" mass="34906">MPLHSLKATEYTVGWICALPIELAAAQAMLDEEHAKPPHNHLDPNHYTLGRIGQHNVVLTCLPAGQMGTSPAAVTATRMMNRFPSIRFGLMVGVGGGVPSAETDVRLGDVVISQPFKQHGGVVQYDSGKTGRDGAVTRTGSLNAPPKVLLNGVSQLRANHHLQKSGFAAHLAAFDQLPSFSRGNAGPDILYEAAYHHEGGASCDRCSSERIVHRKPRSVEEKVSIHYGTIASGNQVMKDGATRDRLSAELGGVLCFEMEAAGLMNDFPCLVVRGICDYADSHKNKAWQPYAAATAAACAKEILSLIPATELAKTEVLARWEPAQLL</sequence>
<evidence type="ECO:0000313" key="3">
    <source>
        <dbReference type="Proteomes" id="UP000244855"/>
    </source>
</evidence>
<proteinExistence type="predicted"/>
<dbReference type="Gene3D" id="3.40.50.1580">
    <property type="entry name" value="Nucleoside phosphorylase domain"/>
    <property type="match status" value="1"/>
</dbReference>
<dbReference type="Proteomes" id="UP000244855">
    <property type="component" value="Unassembled WGS sequence"/>
</dbReference>
<dbReference type="SUPFAM" id="SSF53167">
    <property type="entry name" value="Purine and uridine phosphorylases"/>
    <property type="match status" value="1"/>
</dbReference>
<organism evidence="2 3">
    <name type="scientific">Periconia macrospinosa</name>
    <dbReference type="NCBI Taxonomy" id="97972"/>
    <lineage>
        <taxon>Eukaryota</taxon>
        <taxon>Fungi</taxon>
        <taxon>Dikarya</taxon>
        <taxon>Ascomycota</taxon>
        <taxon>Pezizomycotina</taxon>
        <taxon>Dothideomycetes</taxon>
        <taxon>Pleosporomycetidae</taxon>
        <taxon>Pleosporales</taxon>
        <taxon>Massarineae</taxon>
        <taxon>Periconiaceae</taxon>
        <taxon>Periconia</taxon>
    </lineage>
</organism>
<gene>
    <name evidence="2" type="ORF">DM02DRAFT_718520</name>
</gene>
<dbReference type="InterPro" id="IPR000845">
    <property type="entry name" value="Nucleoside_phosphorylase_d"/>
</dbReference>
<dbReference type="AlphaFoldDB" id="A0A2V1DQ45"/>
<reference evidence="2 3" key="1">
    <citation type="journal article" date="2018" name="Sci. Rep.">
        <title>Comparative genomics provides insights into the lifestyle and reveals functional heterogeneity of dark septate endophytic fungi.</title>
        <authorList>
            <person name="Knapp D.G."/>
            <person name="Nemeth J.B."/>
            <person name="Barry K."/>
            <person name="Hainaut M."/>
            <person name="Henrissat B."/>
            <person name="Johnson J."/>
            <person name="Kuo A."/>
            <person name="Lim J.H.P."/>
            <person name="Lipzen A."/>
            <person name="Nolan M."/>
            <person name="Ohm R.A."/>
            <person name="Tamas L."/>
            <person name="Grigoriev I.V."/>
            <person name="Spatafora J.W."/>
            <person name="Nagy L.G."/>
            <person name="Kovacs G.M."/>
        </authorList>
    </citation>
    <scope>NUCLEOTIDE SEQUENCE [LARGE SCALE GENOMIC DNA]</scope>
    <source>
        <strain evidence="2 3">DSE2036</strain>
    </source>
</reference>